<gene>
    <name evidence="1" type="ORF">DERYTH_LOCUS8159</name>
</gene>
<dbReference type="AlphaFoldDB" id="A0A9N9CTF2"/>
<evidence type="ECO:0000313" key="2">
    <source>
        <dbReference type="Proteomes" id="UP000789405"/>
    </source>
</evidence>
<organism evidence="1 2">
    <name type="scientific">Dentiscutata erythropus</name>
    <dbReference type="NCBI Taxonomy" id="1348616"/>
    <lineage>
        <taxon>Eukaryota</taxon>
        <taxon>Fungi</taxon>
        <taxon>Fungi incertae sedis</taxon>
        <taxon>Mucoromycota</taxon>
        <taxon>Glomeromycotina</taxon>
        <taxon>Glomeromycetes</taxon>
        <taxon>Diversisporales</taxon>
        <taxon>Gigasporaceae</taxon>
        <taxon>Dentiscutata</taxon>
    </lineage>
</organism>
<accession>A0A9N9CTF2</accession>
<keyword evidence="2" id="KW-1185">Reference proteome</keyword>
<dbReference type="Proteomes" id="UP000789405">
    <property type="component" value="Unassembled WGS sequence"/>
</dbReference>
<comment type="caution">
    <text evidence="1">The sequence shown here is derived from an EMBL/GenBank/DDBJ whole genome shotgun (WGS) entry which is preliminary data.</text>
</comment>
<protein>
    <submittedName>
        <fullName evidence="1">27808_t:CDS:1</fullName>
    </submittedName>
</protein>
<evidence type="ECO:0000313" key="1">
    <source>
        <dbReference type="EMBL" id="CAG8611431.1"/>
    </source>
</evidence>
<reference evidence="1" key="1">
    <citation type="submission" date="2021-06" db="EMBL/GenBank/DDBJ databases">
        <authorList>
            <person name="Kallberg Y."/>
            <person name="Tangrot J."/>
            <person name="Rosling A."/>
        </authorList>
    </citation>
    <scope>NUCLEOTIDE SEQUENCE</scope>
    <source>
        <strain evidence="1">MA453B</strain>
    </source>
</reference>
<proteinExistence type="predicted"/>
<sequence>MALDYFNRLDYNYLGLESVSRYPIYAAFDIFNWACDRWSHTRVDIAGGLVGLSTVAIIRIQDYLVLEEDPPKIVGRMAHKEEIHVKLHKKRNSC</sequence>
<dbReference type="EMBL" id="CAJVPY010004150">
    <property type="protein sequence ID" value="CAG8611431.1"/>
    <property type="molecule type" value="Genomic_DNA"/>
</dbReference>
<name>A0A9N9CTF2_9GLOM</name>